<feature type="compositionally biased region" description="Basic residues" evidence="1">
    <location>
        <begin position="60"/>
        <end position="75"/>
    </location>
</feature>
<evidence type="ECO:0000256" key="1">
    <source>
        <dbReference type="SAM" id="MobiDB-lite"/>
    </source>
</evidence>
<dbReference type="PaxDb" id="44689-DDB0252598"/>
<keyword evidence="3" id="KW-1185">Reference proteome</keyword>
<name>Q54JL8_DICDI</name>
<dbReference type="KEGG" id="ddi:DDB_G0287967"/>
<feature type="compositionally biased region" description="Polar residues" evidence="1">
    <location>
        <begin position="1"/>
        <end position="13"/>
    </location>
</feature>
<feature type="compositionally biased region" description="Basic and acidic residues" evidence="1">
    <location>
        <begin position="14"/>
        <end position="38"/>
    </location>
</feature>
<dbReference type="FunCoup" id="Q54JL8">
    <property type="interactions" value="362"/>
</dbReference>
<accession>Q54JL8</accession>
<dbReference type="Proteomes" id="UP000002195">
    <property type="component" value="Unassembled WGS sequence"/>
</dbReference>
<dbReference type="dictyBase" id="DDB_G0287967"/>
<dbReference type="GeneID" id="8626388"/>
<feature type="region of interest" description="Disordered" evidence="1">
    <location>
        <begin position="1"/>
        <end position="75"/>
    </location>
</feature>
<dbReference type="EMBL" id="AAFI02000106">
    <property type="protein sequence ID" value="EAL63464.2"/>
    <property type="molecule type" value="Genomic_DNA"/>
</dbReference>
<proteinExistence type="predicted"/>
<dbReference type="RefSeq" id="XP_636968.2">
    <property type="nucleotide sequence ID" value="XM_631876.2"/>
</dbReference>
<organism evidence="2 3">
    <name type="scientific">Dictyostelium discoideum</name>
    <name type="common">Social amoeba</name>
    <dbReference type="NCBI Taxonomy" id="44689"/>
    <lineage>
        <taxon>Eukaryota</taxon>
        <taxon>Amoebozoa</taxon>
        <taxon>Evosea</taxon>
        <taxon>Eumycetozoa</taxon>
        <taxon>Dictyostelia</taxon>
        <taxon>Dictyosteliales</taxon>
        <taxon>Dictyosteliaceae</taxon>
        <taxon>Dictyostelium</taxon>
    </lineage>
</organism>
<dbReference type="SMR" id="Q54JL8"/>
<evidence type="ECO:0000313" key="3">
    <source>
        <dbReference type="Proteomes" id="UP000002195"/>
    </source>
</evidence>
<dbReference type="AlphaFoldDB" id="Q54JL8"/>
<evidence type="ECO:0000313" key="2">
    <source>
        <dbReference type="EMBL" id="EAL63464.2"/>
    </source>
</evidence>
<reference evidence="2 3" key="1">
    <citation type="journal article" date="2005" name="Nature">
        <title>The genome of the social amoeba Dictyostelium discoideum.</title>
        <authorList>
            <consortium name="The Dictyostelium discoideum Sequencing Consortium"/>
            <person name="Eichinger L."/>
            <person name="Pachebat J.A."/>
            <person name="Glockner G."/>
            <person name="Rajandream M.A."/>
            <person name="Sucgang R."/>
            <person name="Berriman M."/>
            <person name="Song J."/>
            <person name="Olsen R."/>
            <person name="Szafranski K."/>
            <person name="Xu Q."/>
            <person name="Tunggal B."/>
            <person name="Kummerfeld S."/>
            <person name="Madera M."/>
            <person name="Konfortov B.A."/>
            <person name="Rivero F."/>
            <person name="Bankier A.T."/>
            <person name="Lehmann R."/>
            <person name="Hamlin N."/>
            <person name="Davies R."/>
            <person name="Gaudet P."/>
            <person name="Fey P."/>
            <person name="Pilcher K."/>
            <person name="Chen G."/>
            <person name="Saunders D."/>
            <person name="Sodergren E."/>
            <person name="Davis P."/>
            <person name="Kerhornou A."/>
            <person name="Nie X."/>
            <person name="Hall N."/>
            <person name="Anjard C."/>
            <person name="Hemphill L."/>
            <person name="Bason N."/>
            <person name="Farbrother P."/>
            <person name="Desany B."/>
            <person name="Just E."/>
            <person name="Morio T."/>
            <person name="Rost R."/>
            <person name="Churcher C."/>
            <person name="Cooper J."/>
            <person name="Haydock S."/>
            <person name="van Driessche N."/>
            <person name="Cronin A."/>
            <person name="Goodhead I."/>
            <person name="Muzny D."/>
            <person name="Mourier T."/>
            <person name="Pain A."/>
            <person name="Lu M."/>
            <person name="Harper D."/>
            <person name="Lindsay R."/>
            <person name="Hauser H."/>
            <person name="James K."/>
            <person name="Quiles M."/>
            <person name="Madan Babu M."/>
            <person name="Saito T."/>
            <person name="Buchrieser C."/>
            <person name="Wardroper A."/>
            <person name="Felder M."/>
            <person name="Thangavelu M."/>
            <person name="Johnson D."/>
            <person name="Knights A."/>
            <person name="Loulseged H."/>
            <person name="Mungall K."/>
            <person name="Oliver K."/>
            <person name="Price C."/>
            <person name="Quail M.A."/>
            <person name="Urushihara H."/>
            <person name="Hernandez J."/>
            <person name="Rabbinowitsch E."/>
            <person name="Steffen D."/>
            <person name="Sanders M."/>
            <person name="Ma J."/>
            <person name="Kohara Y."/>
            <person name="Sharp S."/>
            <person name="Simmonds M."/>
            <person name="Spiegler S."/>
            <person name="Tivey A."/>
            <person name="Sugano S."/>
            <person name="White B."/>
            <person name="Walker D."/>
            <person name="Woodward J."/>
            <person name="Winckler T."/>
            <person name="Tanaka Y."/>
            <person name="Shaulsky G."/>
            <person name="Schleicher M."/>
            <person name="Weinstock G."/>
            <person name="Rosenthal A."/>
            <person name="Cox E.C."/>
            <person name="Chisholm R.L."/>
            <person name="Gibbs R."/>
            <person name="Loomis W.F."/>
            <person name="Platzer M."/>
            <person name="Kay R.R."/>
            <person name="Williams J."/>
            <person name="Dear P.H."/>
            <person name="Noegel A.A."/>
            <person name="Barrell B."/>
            <person name="Kuspa A."/>
        </authorList>
    </citation>
    <scope>NUCLEOTIDE SEQUENCE [LARGE SCALE GENOMIC DNA]</scope>
    <source>
        <strain evidence="2 3">AX4</strain>
    </source>
</reference>
<protein>
    <submittedName>
        <fullName evidence="2">Uncharacterized protein</fullName>
    </submittedName>
</protein>
<comment type="caution">
    <text evidence="2">The sequence shown here is derived from an EMBL/GenBank/DDBJ whole genome shotgun (WGS) entry which is preliminary data.</text>
</comment>
<dbReference type="HOGENOM" id="CLU_2175802_0_0_1"/>
<dbReference type="InParanoid" id="Q54JL8"/>
<gene>
    <name evidence="2" type="ORF">DDB_G0287967</name>
</gene>
<dbReference type="eggNOG" id="ENOG502RIK6">
    <property type="taxonomic scope" value="Eukaryota"/>
</dbReference>
<dbReference type="VEuPathDB" id="AmoebaDB:DDB_G0287967"/>
<sequence>MVKPQKNTQTTPSKSEKVVEQQMEEQEKNGETEGKVEIDGNTLKKNKQFNQFASTDRQKDVKKKVKLTPGQKKKKLKGIENAINRIEKDQVFIEKKSKKLATKKKWNNLY</sequence>
<dbReference type="OMA" id="QFASTDR"/>